<evidence type="ECO:0000256" key="6">
    <source>
        <dbReference type="ARBA" id="ARBA00022792"/>
    </source>
</evidence>
<dbReference type="PANTHER" id="PTHR12119:SF2">
    <property type="entry name" value="CYTOCHROME B-C1 COMPLEX SUBUNIT 8"/>
    <property type="match status" value="1"/>
</dbReference>
<evidence type="ECO:0000256" key="2">
    <source>
        <dbReference type="ARBA" id="ARBA00007668"/>
    </source>
</evidence>
<organism evidence="13">
    <name type="scientific">Dissoconium aciculare CBS 342.82</name>
    <dbReference type="NCBI Taxonomy" id="1314786"/>
    <lineage>
        <taxon>Eukaryota</taxon>
        <taxon>Fungi</taxon>
        <taxon>Dikarya</taxon>
        <taxon>Ascomycota</taxon>
        <taxon>Pezizomycotina</taxon>
        <taxon>Dothideomycetes</taxon>
        <taxon>Dothideomycetidae</taxon>
        <taxon>Mycosphaerellales</taxon>
        <taxon>Dissoconiaceae</taxon>
        <taxon>Dissoconium</taxon>
    </lineage>
</organism>
<dbReference type="Gene3D" id="1.20.5.210">
    <property type="entry name" value="Cytochrome b-c1 complex subunit 8"/>
    <property type="match status" value="1"/>
</dbReference>
<keyword evidence="6 11" id="KW-0999">Mitochondrion inner membrane</keyword>
<evidence type="ECO:0000256" key="8">
    <source>
        <dbReference type="ARBA" id="ARBA00022989"/>
    </source>
</evidence>
<dbReference type="InterPro" id="IPR036642">
    <property type="entry name" value="Cyt_bc1_su8_sf"/>
</dbReference>
<keyword evidence="5 11" id="KW-0812">Transmembrane</keyword>
<name>A0A6J3LTC0_9PEZI</name>
<keyword evidence="7 11" id="KW-0249">Electron transport</keyword>
<reference evidence="13" key="2">
    <citation type="submission" date="2020-04" db="EMBL/GenBank/DDBJ databases">
        <authorList>
            <consortium name="NCBI Genome Project"/>
        </authorList>
    </citation>
    <scope>NUCLEOTIDE SEQUENCE</scope>
    <source>
        <strain evidence="13">CBS 342.82</strain>
    </source>
</reference>
<keyword evidence="10 11" id="KW-0472">Membrane</keyword>
<dbReference type="InterPro" id="IPR004205">
    <property type="entry name" value="Cyt_bc1_su8"/>
</dbReference>
<dbReference type="AlphaFoldDB" id="A0A6J3LTC0"/>
<keyword evidence="4 11" id="KW-0679">Respiratory chain</keyword>
<evidence type="ECO:0000313" key="13">
    <source>
        <dbReference type="RefSeq" id="XP_033454898.1"/>
    </source>
</evidence>
<feature type="transmembrane region" description="Helical" evidence="11">
    <location>
        <begin position="61"/>
        <end position="78"/>
    </location>
</feature>
<evidence type="ECO:0000256" key="3">
    <source>
        <dbReference type="ARBA" id="ARBA00022448"/>
    </source>
</evidence>
<evidence type="ECO:0000256" key="9">
    <source>
        <dbReference type="ARBA" id="ARBA00023128"/>
    </source>
</evidence>
<evidence type="ECO:0000256" key="10">
    <source>
        <dbReference type="ARBA" id="ARBA00023136"/>
    </source>
</evidence>
<dbReference type="GO" id="GO:0006122">
    <property type="term" value="P:mitochondrial electron transport, ubiquinol to cytochrome c"/>
    <property type="evidence" value="ECO:0007669"/>
    <property type="project" value="UniProtKB-UniRule"/>
</dbReference>
<reference evidence="13" key="3">
    <citation type="submission" date="2025-08" db="UniProtKB">
        <authorList>
            <consortium name="RefSeq"/>
        </authorList>
    </citation>
    <scope>IDENTIFICATION</scope>
    <source>
        <strain evidence="13">CBS 342.82</strain>
    </source>
</reference>
<evidence type="ECO:0000256" key="7">
    <source>
        <dbReference type="ARBA" id="ARBA00022982"/>
    </source>
</evidence>
<dbReference type="GO" id="GO:0045275">
    <property type="term" value="C:respiratory chain complex III"/>
    <property type="evidence" value="ECO:0007669"/>
    <property type="project" value="UniProtKB-UniRule"/>
</dbReference>
<keyword evidence="13" id="KW-0830">Ubiquinone</keyword>
<sequence length="99" mass="11587">MEYNQNVPKEKFAVWSWGHKRLPAQKGVVSYQIAPNRVSQETILYNKGGVFNMIRRSRNQFLYVVPPFVAAYFLMSWAEERNHYLNSKEGRALFGDDAE</sequence>
<gene>
    <name evidence="13" type="ORF">K489DRAFT_365842</name>
</gene>
<evidence type="ECO:0000256" key="4">
    <source>
        <dbReference type="ARBA" id="ARBA00022660"/>
    </source>
</evidence>
<accession>A0A6J3LTC0</accession>
<dbReference type="Pfam" id="PF02939">
    <property type="entry name" value="UcrQ"/>
    <property type="match status" value="1"/>
</dbReference>
<dbReference type="GeneID" id="54360532"/>
<dbReference type="GO" id="GO:0005743">
    <property type="term" value="C:mitochondrial inner membrane"/>
    <property type="evidence" value="ECO:0007669"/>
    <property type="project" value="UniProtKB-SubCell"/>
</dbReference>
<evidence type="ECO:0000256" key="5">
    <source>
        <dbReference type="ARBA" id="ARBA00022692"/>
    </source>
</evidence>
<comment type="subcellular location">
    <subcellularLocation>
        <location evidence="1 11">Mitochondrion inner membrane</location>
        <topology evidence="1 11">Single-pass membrane protein</topology>
    </subcellularLocation>
</comment>
<evidence type="ECO:0000256" key="1">
    <source>
        <dbReference type="ARBA" id="ARBA00004434"/>
    </source>
</evidence>
<comment type="function">
    <text evidence="11">Component of the ubiquinol-cytochrome c oxidoreductase, a multisubunit transmembrane complex that is part of the mitochondrial electron transport chain which drives oxidative phosphorylation. The complex plays an important role in the uptake of multiple carbon sources present in different host niches.</text>
</comment>
<evidence type="ECO:0000313" key="12">
    <source>
        <dbReference type="Proteomes" id="UP000504637"/>
    </source>
</evidence>
<proteinExistence type="inferred from homology"/>
<reference evidence="13" key="1">
    <citation type="submission" date="2020-01" db="EMBL/GenBank/DDBJ databases">
        <authorList>
            <consortium name="DOE Joint Genome Institute"/>
            <person name="Haridas S."/>
            <person name="Albert R."/>
            <person name="Binder M."/>
            <person name="Bloem J."/>
            <person name="Labutti K."/>
            <person name="Salamov A."/>
            <person name="Andreopoulos B."/>
            <person name="Baker S.E."/>
            <person name="Barry K."/>
            <person name="Bills G."/>
            <person name="Bluhm B.H."/>
            <person name="Cannon C."/>
            <person name="Castanera R."/>
            <person name="Culley D.E."/>
            <person name="Daum C."/>
            <person name="Ezra D."/>
            <person name="Gonzalez J.B."/>
            <person name="Henrissat B."/>
            <person name="Kuo A."/>
            <person name="Liang C."/>
            <person name="Lipzen A."/>
            <person name="Lutzoni F."/>
            <person name="Magnuson J."/>
            <person name="Mondo S."/>
            <person name="Nolan M."/>
            <person name="Ohm R."/>
            <person name="Pangilinan J."/>
            <person name="Park H.-J."/>
            <person name="Ramirez L."/>
            <person name="Alfaro M."/>
            <person name="Sun H."/>
            <person name="Tritt A."/>
            <person name="Yoshinaga Y."/>
            <person name="Zwiers L.-H."/>
            <person name="Turgeon B.G."/>
            <person name="Goodwin S.B."/>
            <person name="Spatafora J.W."/>
            <person name="Crous P.W."/>
            <person name="Grigoriev I.V."/>
        </authorList>
    </citation>
    <scope>NUCLEOTIDE SEQUENCE</scope>
    <source>
        <strain evidence="13">CBS 342.82</strain>
    </source>
</reference>
<comment type="similarity">
    <text evidence="2 11">Belongs to the UQCRQ/QCR8 family.</text>
</comment>
<keyword evidence="12" id="KW-1185">Reference proteome</keyword>
<keyword evidence="3 11" id="KW-0813">Transport</keyword>
<dbReference type="RefSeq" id="XP_033454898.1">
    <property type="nucleotide sequence ID" value="XM_033602732.1"/>
</dbReference>
<dbReference type="PANTHER" id="PTHR12119">
    <property type="entry name" value="UBIQUINOL-CYTOCHROME C REDUCTASE COMPLEX UBIQUINONE-BINDING PROTEIN QP-C"/>
    <property type="match status" value="1"/>
</dbReference>
<keyword evidence="8 11" id="KW-1133">Transmembrane helix</keyword>
<keyword evidence="9 11" id="KW-0496">Mitochondrion</keyword>
<dbReference type="SUPFAM" id="SSF81508">
    <property type="entry name" value="Ubiquinone-binding protein QP-C of cytochrome bc1 complex (Ubiquinol-cytochrome c reductase)"/>
    <property type="match status" value="1"/>
</dbReference>
<comment type="subunit">
    <text evidence="11">Component of the ubiquinol-cytochrome c oxidoreductase (cytochrome b-c1 complex, complex III, CIII), a multisubunit enzyme composed of 3 respiratory subunits cytochrome b, cytochrome c1 and Rieske protein, 2 core protein subunits, and additional low-molecular weight protein subunits. The complex exists as an obligatory dimer and forms supercomplexes (SCs) in the inner mitochondrial membrane with cytochrome c oxidase (complex IV, CIV).</text>
</comment>
<evidence type="ECO:0000256" key="11">
    <source>
        <dbReference type="RuleBase" id="RU368118"/>
    </source>
</evidence>
<dbReference type="OrthoDB" id="6683853at2759"/>
<dbReference type="Proteomes" id="UP000504637">
    <property type="component" value="Unplaced"/>
</dbReference>
<protein>
    <recommendedName>
        <fullName evidence="11">Cytochrome b-c1 complex subunit 8</fullName>
    </recommendedName>
    <alternativeName>
        <fullName evidence="11">Complex III subunit 8</fullName>
    </alternativeName>
</protein>